<keyword evidence="3 5" id="KW-1133">Transmembrane helix</keyword>
<feature type="transmembrane region" description="Helical" evidence="5">
    <location>
        <begin position="65"/>
        <end position="85"/>
    </location>
</feature>
<accession>A0A6B3SST9</accession>
<feature type="transmembrane region" description="Helical" evidence="5">
    <location>
        <begin position="362"/>
        <end position="383"/>
    </location>
</feature>
<feature type="transmembrane region" description="Helical" evidence="5">
    <location>
        <begin position="118"/>
        <end position="136"/>
    </location>
</feature>
<dbReference type="InterPro" id="IPR007016">
    <property type="entry name" value="O-antigen_ligase-rel_domated"/>
</dbReference>
<dbReference type="Pfam" id="PF04932">
    <property type="entry name" value="Wzy_C"/>
    <property type="match status" value="1"/>
</dbReference>
<keyword evidence="2 5" id="KW-0812">Transmembrane</keyword>
<feature type="transmembrane region" description="Helical" evidence="5">
    <location>
        <begin position="97"/>
        <end position="112"/>
    </location>
</feature>
<evidence type="ECO:0000256" key="2">
    <source>
        <dbReference type="ARBA" id="ARBA00022692"/>
    </source>
</evidence>
<evidence type="ECO:0000313" key="7">
    <source>
        <dbReference type="EMBL" id="NEX60679.1"/>
    </source>
</evidence>
<protein>
    <submittedName>
        <fullName evidence="7">O-antigen ligase family protein</fullName>
    </submittedName>
</protein>
<dbReference type="GO" id="GO:0016020">
    <property type="term" value="C:membrane"/>
    <property type="evidence" value="ECO:0007669"/>
    <property type="project" value="UniProtKB-SubCell"/>
</dbReference>
<feature type="transmembrane region" description="Helical" evidence="5">
    <location>
        <begin position="183"/>
        <end position="212"/>
    </location>
</feature>
<dbReference type="EMBL" id="JAAIVB010000014">
    <property type="protein sequence ID" value="NEX60679.1"/>
    <property type="molecule type" value="Genomic_DNA"/>
</dbReference>
<evidence type="ECO:0000313" key="8">
    <source>
        <dbReference type="Proteomes" id="UP000482155"/>
    </source>
</evidence>
<dbReference type="PANTHER" id="PTHR37422">
    <property type="entry name" value="TEICHURONIC ACID BIOSYNTHESIS PROTEIN TUAE"/>
    <property type="match status" value="1"/>
</dbReference>
<dbReference type="GO" id="GO:0016874">
    <property type="term" value="F:ligase activity"/>
    <property type="evidence" value="ECO:0007669"/>
    <property type="project" value="UniProtKB-KW"/>
</dbReference>
<dbReference type="AlphaFoldDB" id="A0A6B3SST9"/>
<feature type="transmembrane region" description="Helical" evidence="5">
    <location>
        <begin position="148"/>
        <end position="171"/>
    </location>
</feature>
<evidence type="ECO:0000256" key="1">
    <source>
        <dbReference type="ARBA" id="ARBA00004141"/>
    </source>
</evidence>
<keyword evidence="8" id="KW-1185">Reference proteome</keyword>
<keyword evidence="7" id="KW-0436">Ligase</keyword>
<reference evidence="7 8" key="1">
    <citation type="submission" date="2020-02" db="EMBL/GenBank/DDBJ databases">
        <authorList>
            <person name="Kim M.K."/>
        </authorList>
    </citation>
    <scope>NUCLEOTIDE SEQUENCE [LARGE SCALE GENOMIC DNA]</scope>
    <source>
        <strain evidence="7 8">17J57-3</strain>
    </source>
</reference>
<evidence type="ECO:0000259" key="6">
    <source>
        <dbReference type="Pfam" id="PF04932"/>
    </source>
</evidence>
<name>A0A6B3SST9_9BURK</name>
<sequence length="410" mass="44232">MTSPASGSPPSERAVLVFSTVLFLIPALALTTRVGITLAELAVLAGSLWYGKRLWRERHALFGPARGMMLAIVAHVVLAILSLILSGMDPRFLENPLRALLMLPLVGLVAIGRPKSDWFWYGLFVGTIGAALLAAYQRFGLHVDRAEGFHMAITFGDTAMAMALMSLAGVARFAGTRLALLPLLAFVAGVVASILSGTRGGWMALVLSFIPLVSHGRHAIGRRVIAFGLAGIFLLAGASLFPELGVRKRFEAIATDMTEYRSGNSNTSIGLRFENWKGGVMIFKEHPLTGIGRANYERGINELVARGVLPPETAGLRHAHNELLNAFATQGIIGGLSMIFLYAAPFAFFTRRLRHDPDCRPVALAGLLLVLSYIDFGLTQVLFVHHIGSAFYIIMTSVLAGLCINSGRLR</sequence>
<dbReference type="RefSeq" id="WP_163961178.1">
    <property type="nucleotide sequence ID" value="NZ_JAAIVB010000014.1"/>
</dbReference>
<proteinExistence type="predicted"/>
<organism evidence="7 8">
    <name type="scientific">Noviherbaspirillum galbum</name>
    <dbReference type="NCBI Taxonomy" id="2709383"/>
    <lineage>
        <taxon>Bacteria</taxon>
        <taxon>Pseudomonadati</taxon>
        <taxon>Pseudomonadota</taxon>
        <taxon>Betaproteobacteria</taxon>
        <taxon>Burkholderiales</taxon>
        <taxon>Oxalobacteraceae</taxon>
        <taxon>Noviherbaspirillum</taxon>
    </lineage>
</organism>
<evidence type="ECO:0000256" key="4">
    <source>
        <dbReference type="ARBA" id="ARBA00023136"/>
    </source>
</evidence>
<dbReference type="PANTHER" id="PTHR37422:SF17">
    <property type="entry name" value="O-ANTIGEN LIGASE"/>
    <property type="match status" value="1"/>
</dbReference>
<feature type="transmembrane region" description="Helical" evidence="5">
    <location>
        <begin position="327"/>
        <end position="350"/>
    </location>
</feature>
<comment type="subcellular location">
    <subcellularLocation>
        <location evidence="1">Membrane</location>
        <topology evidence="1">Multi-pass membrane protein</topology>
    </subcellularLocation>
</comment>
<comment type="caution">
    <text evidence="7">The sequence shown here is derived from an EMBL/GenBank/DDBJ whole genome shotgun (WGS) entry which is preliminary data.</text>
</comment>
<gene>
    <name evidence="7" type="ORF">G3574_06285</name>
</gene>
<dbReference type="Proteomes" id="UP000482155">
    <property type="component" value="Unassembled WGS sequence"/>
</dbReference>
<feature type="transmembrane region" description="Helical" evidence="5">
    <location>
        <begin position="224"/>
        <end position="241"/>
    </location>
</feature>
<keyword evidence="4 5" id="KW-0472">Membrane</keyword>
<evidence type="ECO:0000256" key="5">
    <source>
        <dbReference type="SAM" id="Phobius"/>
    </source>
</evidence>
<dbReference type="InterPro" id="IPR051533">
    <property type="entry name" value="WaaL-like"/>
</dbReference>
<feature type="domain" description="O-antigen ligase-related" evidence="6">
    <location>
        <begin position="184"/>
        <end position="337"/>
    </location>
</feature>
<feature type="transmembrane region" description="Helical" evidence="5">
    <location>
        <begin position="389"/>
        <end position="407"/>
    </location>
</feature>
<evidence type="ECO:0000256" key="3">
    <source>
        <dbReference type="ARBA" id="ARBA00022989"/>
    </source>
</evidence>